<proteinExistence type="predicted"/>
<dbReference type="AlphaFoldDB" id="A0A8H6MI67"/>
<evidence type="ECO:0000313" key="2">
    <source>
        <dbReference type="EMBL" id="KAF6786588.1"/>
    </source>
</evidence>
<feature type="region of interest" description="Disordered" evidence="1">
    <location>
        <begin position="64"/>
        <end position="86"/>
    </location>
</feature>
<name>A0A8H6MI67_9PEZI</name>
<protein>
    <submittedName>
        <fullName evidence="2">Uncharacterized protein</fullName>
    </submittedName>
</protein>
<accession>A0A8H6MI67</accession>
<keyword evidence="3" id="KW-1185">Reference proteome</keyword>
<feature type="region of interest" description="Disordered" evidence="1">
    <location>
        <begin position="1"/>
        <end position="28"/>
    </location>
</feature>
<feature type="compositionally biased region" description="Pro residues" evidence="1">
    <location>
        <begin position="1"/>
        <end position="10"/>
    </location>
</feature>
<comment type="caution">
    <text evidence="2">The sequence shown here is derived from an EMBL/GenBank/DDBJ whole genome shotgun (WGS) entry which is preliminary data.</text>
</comment>
<dbReference type="Proteomes" id="UP000652219">
    <property type="component" value="Unassembled WGS sequence"/>
</dbReference>
<evidence type="ECO:0000256" key="1">
    <source>
        <dbReference type="SAM" id="MobiDB-lite"/>
    </source>
</evidence>
<dbReference type="EMBL" id="WIGN01000636">
    <property type="protein sequence ID" value="KAF6786588.1"/>
    <property type="molecule type" value="Genomic_DNA"/>
</dbReference>
<organism evidence="2 3">
    <name type="scientific">Colletotrichum sojae</name>
    <dbReference type="NCBI Taxonomy" id="2175907"/>
    <lineage>
        <taxon>Eukaryota</taxon>
        <taxon>Fungi</taxon>
        <taxon>Dikarya</taxon>
        <taxon>Ascomycota</taxon>
        <taxon>Pezizomycotina</taxon>
        <taxon>Sordariomycetes</taxon>
        <taxon>Hypocreomycetidae</taxon>
        <taxon>Glomerellales</taxon>
        <taxon>Glomerellaceae</taxon>
        <taxon>Colletotrichum</taxon>
        <taxon>Colletotrichum orchidearum species complex</taxon>
    </lineage>
</organism>
<gene>
    <name evidence="2" type="ORF">CSOJ01_15391</name>
</gene>
<reference evidence="2 3" key="1">
    <citation type="journal article" date="2020" name="Phytopathology">
        <title>Genome Sequence Resources of Colletotrichum truncatum, C. plurivorum, C. musicola, and C. sojae: Four Species Pathogenic to Soybean (Glycine max).</title>
        <authorList>
            <person name="Rogerio F."/>
            <person name="Boufleur T.R."/>
            <person name="Ciampi-Guillardi M."/>
            <person name="Sukno S.A."/>
            <person name="Thon M.R."/>
            <person name="Massola Junior N.S."/>
            <person name="Baroncelli R."/>
        </authorList>
    </citation>
    <scope>NUCLEOTIDE SEQUENCE [LARGE SCALE GENOMIC DNA]</scope>
    <source>
        <strain evidence="2 3">LFN0009</strain>
    </source>
</reference>
<evidence type="ECO:0000313" key="3">
    <source>
        <dbReference type="Proteomes" id="UP000652219"/>
    </source>
</evidence>
<sequence length="86" mass="9388">MNLGRAPPPRALSSQTDTRLGGMGVRGWDSGGVSQEMRLAKERYIITELYDNDNDHDVTNELRPLTGGTAVTPPFGRHSVSPHMPT</sequence>